<feature type="non-terminal residue" evidence="2">
    <location>
        <position position="82"/>
    </location>
</feature>
<reference evidence="2 3" key="1">
    <citation type="submission" date="2024-02" db="EMBL/GenBank/DDBJ databases">
        <authorList>
            <person name="Chen Y."/>
            <person name="Shah S."/>
            <person name="Dougan E. K."/>
            <person name="Thang M."/>
            <person name="Chan C."/>
        </authorList>
    </citation>
    <scope>NUCLEOTIDE SEQUENCE [LARGE SCALE GENOMIC DNA]</scope>
</reference>
<evidence type="ECO:0000313" key="2">
    <source>
        <dbReference type="EMBL" id="CAK9112692.1"/>
    </source>
</evidence>
<accession>A0ABP0SJW9</accession>
<feature type="non-terminal residue" evidence="2">
    <location>
        <position position="1"/>
    </location>
</feature>
<evidence type="ECO:0000313" key="3">
    <source>
        <dbReference type="Proteomes" id="UP001642484"/>
    </source>
</evidence>
<dbReference type="Proteomes" id="UP001642484">
    <property type="component" value="Unassembled WGS sequence"/>
</dbReference>
<gene>
    <name evidence="2" type="ORF">CCMP2556_LOCUS52227</name>
</gene>
<feature type="region of interest" description="Disordered" evidence="1">
    <location>
        <begin position="27"/>
        <end position="82"/>
    </location>
</feature>
<comment type="caution">
    <text evidence="2">The sequence shown here is derived from an EMBL/GenBank/DDBJ whole genome shotgun (WGS) entry which is preliminary data.</text>
</comment>
<protein>
    <submittedName>
        <fullName evidence="2">Uncharacterized protein</fullName>
    </submittedName>
</protein>
<dbReference type="EMBL" id="CAXAMN010027750">
    <property type="protein sequence ID" value="CAK9112692.1"/>
    <property type="molecule type" value="Genomic_DNA"/>
</dbReference>
<keyword evidence="3" id="KW-1185">Reference proteome</keyword>
<name>A0ABP0SJW9_9DINO</name>
<evidence type="ECO:0000256" key="1">
    <source>
        <dbReference type="SAM" id="MobiDB-lite"/>
    </source>
</evidence>
<sequence length="82" mass="8921">VHLHPPAQHRWGGPNCARGWRQPRICPTTDPGEDRRVEGAVPQTRSTRCTHGYGAEPGPSRWLPSTAEGATSHDASKHSFAS</sequence>
<proteinExistence type="predicted"/>
<organism evidence="2 3">
    <name type="scientific">Durusdinium trenchii</name>
    <dbReference type="NCBI Taxonomy" id="1381693"/>
    <lineage>
        <taxon>Eukaryota</taxon>
        <taxon>Sar</taxon>
        <taxon>Alveolata</taxon>
        <taxon>Dinophyceae</taxon>
        <taxon>Suessiales</taxon>
        <taxon>Symbiodiniaceae</taxon>
        <taxon>Durusdinium</taxon>
    </lineage>
</organism>